<evidence type="ECO:0000313" key="4">
    <source>
        <dbReference type="EMBL" id="UNO51039.1"/>
    </source>
</evidence>
<name>T0C4G1_ALIAG</name>
<dbReference type="AlphaFoldDB" id="T0C4G1"/>
<dbReference type="InterPro" id="IPR043129">
    <property type="entry name" value="ATPase_NBD"/>
</dbReference>
<reference evidence="5" key="1">
    <citation type="journal article" date="2022" name="G3 (Bethesda)">
        <title>Unveiling the complete genome sequence of Alicyclobacillus acidoterrestris DSM 3922T, a taint-producing strain.</title>
        <authorList>
            <person name="Leonardo I.C."/>
            <person name="Barreto Crespo M.T."/>
            <person name="Gaspar F.B."/>
        </authorList>
    </citation>
    <scope>NUCLEOTIDE SEQUENCE [LARGE SCALE GENOMIC DNA]</scope>
    <source>
        <strain evidence="5">DSM 3922</strain>
    </source>
</reference>
<evidence type="ECO:0000256" key="1">
    <source>
        <dbReference type="SAM" id="MobiDB-lite"/>
    </source>
</evidence>
<feature type="compositionally biased region" description="Polar residues" evidence="1">
    <location>
        <begin position="361"/>
        <end position="377"/>
    </location>
</feature>
<evidence type="ECO:0000259" key="2">
    <source>
        <dbReference type="Pfam" id="PF17989"/>
    </source>
</evidence>
<organism evidence="4 5">
    <name type="scientific">Alicyclobacillus acidoterrestris (strain ATCC 49025 / DSM 3922 / CIP 106132 / NCIMB 13137 / GD3B)</name>
    <dbReference type="NCBI Taxonomy" id="1356854"/>
    <lineage>
        <taxon>Bacteria</taxon>
        <taxon>Bacillati</taxon>
        <taxon>Bacillota</taxon>
        <taxon>Bacilli</taxon>
        <taxon>Bacillales</taxon>
        <taxon>Alicyclobacillaceae</taxon>
        <taxon>Alicyclobacillus</taxon>
    </lineage>
</organism>
<keyword evidence="5" id="KW-1185">Reference proteome</keyword>
<dbReference type="eggNOG" id="COG0443">
    <property type="taxonomic scope" value="Bacteria"/>
</dbReference>
<evidence type="ECO:0000259" key="3">
    <source>
        <dbReference type="Pfam" id="PF21522"/>
    </source>
</evidence>
<dbReference type="OrthoDB" id="5412507at2"/>
<gene>
    <name evidence="4" type="ORF">K1I37_20905</name>
</gene>
<dbReference type="Gene3D" id="3.30.420.40">
    <property type="match status" value="2"/>
</dbReference>
<dbReference type="InterPro" id="IPR040607">
    <property type="entry name" value="ALP_N"/>
</dbReference>
<dbReference type="SUPFAM" id="SSF53067">
    <property type="entry name" value="Actin-like ATPase domain"/>
    <property type="match status" value="2"/>
</dbReference>
<accession>A0A9E7CS63</accession>
<dbReference type="RefSeq" id="WP_021296020.1">
    <property type="nucleotide sequence ID" value="NZ_AURB01000122.1"/>
</dbReference>
<dbReference type="KEGG" id="aaco:K1I37_20905"/>
<sequence length="430" mass="47680">MKIAIDLGNRFVKAINEKGDRVMLRSVVAHGQHRSVFSLSRKQPASEESIQVTVKGQDYLVGKMAERFGLLPEYVFGRDRFDGEAAEVLIWTVLSMLVTDNEAVDLTLDYPYSQFHTVKGKLSSRLRGKSETIGRYKSEPVTVSIRSVSEYPQSLVAAYALAPSMPELFDTEKDGYIAVVDIGGDTTDVVVLETFGGDMIIHDEISGTITHGTRDLTQVIRRSLETQTGDIMDTDLADRVLHHGSMYYGGKDWDLSREVEQAKNDLATVLKSCISDLWGTRQNRVRTTIFVGGGAMILESELQGFHPNQVIAHDAQWKNAEGCLMADSNKSETVRQRESERESVQHKNAETRDQSVEKENNQPNSTSNTLLASASEPNKQEQQETAALANDETPLPSNPPREGKNIDTGSEVDTSARVPGRFREGASAWR</sequence>
<protein>
    <submittedName>
        <fullName evidence="4">ParM/StbA family protein</fullName>
    </submittedName>
</protein>
<feature type="region of interest" description="Disordered" evidence="1">
    <location>
        <begin position="329"/>
        <end position="430"/>
    </location>
</feature>
<proteinExistence type="predicted"/>
<dbReference type="InterPro" id="IPR049067">
    <property type="entry name" value="MreB-like_C"/>
</dbReference>
<accession>T0C4G1</accession>
<dbReference type="Pfam" id="PF17989">
    <property type="entry name" value="ALP_N"/>
    <property type="match status" value="1"/>
</dbReference>
<dbReference type="Proteomes" id="UP000829401">
    <property type="component" value="Plasmid pDSM3922.1"/>
</dbReference>
<dbReference type="EMBL" id="CP080468">
    <property type="protein sequence ID" value="UNO51039.1"/>
    <property type="molecule type" value="Genomic_DNA"/>
</dbReference>
<dbReference type="Pfam" id="PF21522">
    <property type="entry name" value="MreB-like_C"/>
    <property type="match status" value="1"/>
</dbReference>
<evidence type="ECO:0000313" key="5">
    <source>
        <dbReference type="Proteomes" id="UP000829401"/>
    </source>
</evidence>
<feature type="domain" description="Actin-like protein N-terminal" evidence="2">
    <location>
        <begin position="4"/>
        <end position="154"/>
    </location>
</feature>
<dbReference type="STRING" id="1356854.N007_04865"/>
<keyword evidence="4" id="KW-0614">Plasmid</keyword>
<feature type="compositionally biased region" description="Basic and acidic residues" evidence="1">
    <location>
        <begin position="329"/>
        <end position="360"/>
    </location>
</feature>
<dbReference type="CDD" id="cd24025">
    <property type="entry name" value="ASKHA_NBD_ParM_pCBH-like"/>
    <property type="match status" value="1"/>
</dbReference>
<feature type="domain" description="Actin homologue MreB-like C-terminal" evidence="3">
    <location>
        <begin position="179"/>
        <end position="303"/>
    </location>
</feature>
<geneLocation type="plasmid" evidence="5">
    <name>pDSM3922.1</name>
</geneLocation>